<dbReference type="AlphaFoldDB" id="A0A1Y2MJ08"/>
<dbReference type="InterPro" id="IPR003594">
    <property type="entry name" value="HATPase_dom"/>
</dbReference>
<dbReference type="SMART" id="SM00065">
    <property type="entry name" value="GAF"/>
    <property type="match status" value="1"/>
</dbReference>
<protein>
    <recommendedName>
        <fullName evidence="2">histidine kinase</fullName>
        <ecNumber evidence="2">2.7.13.3</ecNumber>
    </recommendedName>
</protein>
<evidence type="ECO:0000256" key="7">
    <source>
        <dbReference type="ARBA" id="ARBA00022840"/>
    </source>
</evidence>
<keyword evidence="4 10" id="KW-0808">Transferase</keyword>
<feature type="domain" description="Histidine kinase" evidence="9">
    <location>
        <begin position="318"/>
        <end position="413"/>
    </location>
</feature>
<evidence type="ECO:0000256" key="5">
    <source>
        <dbReference type="ARBA" id="ARBA00022741"/>
    </source>
</evidence>
<dbReference type="EMBL" id="MIGB01000072">
    <property type="protein sequence ID" value="OSY34647.1"/>
    <property type="molecule type" value="Genomic_DNA"/>
</dbReference>
<reference evidence="10 11" key="1">
    <citation type="submission" date="2016-09" db="EMBL/GenBank/DDBJ databases">
        <title>Pseudonocardia autotrophica DSM535, a candidate organism with high potential of specific P450 cytochromes.</title>
        <authorList>
            <person name="Grumaz C."/>
            <person name="Vainshtein Y."/>
            <person name="Kirstahler P."/>
            <person name="Sohn K."/>
        </authorList>
    </citation>
    <scope>NUCLEOTIDE SEQUENCE [LARGE SCALE GENOMIC DNA]</scope>
    <source>
        <strain evidence="10 11">DSM 535</strain>
    </source>
</reference>
<dbReference type="Gene3D" id="1.20.5.1930">
    <property type="match status" value="1"/>
</dbReference>
<keyword evidence="5" id="KW-0547">Nucleotide-binding</keyword>
<dbReference type="SUPFAM" id="SSF55781">
    <property type="entry name" value="GAF domain-like"/>
    <property type="match status" value="1"/>
</dbReference>
<evidence type="ECO:0000256" key="1">
    <source>
        <dbReference type="ARBA" id="ARBA00000085"/>
    </source>
</evidence>
<dbReference type="GO" id="GO:0005524">
    <property type="term" value="F:ATP binding"/>
    <property type="evidence" value="ECO:0007669"/>
    <property type="project" value="UniProtKB-KW"/>
</dbReference>
<evidence type="ECO:0000256" key="8">
    <source>
        <dbReference type="ARBA" id="ARBA00023012"/>
    </source>
</evidence>
<dbReference type="STRING" id="2074.BG845_06657"/>
<gene>
    <name evidence="10" type="primary">liaS_13</name>
    <name evidence="10" type="ORF">BG845_06657</name>
</gene>
<dbReference type="SMART" id="SM00387">
    <property type="entry name" value="HATPase_c"/>
    <property type="match status" value="1"/>
</dbReference>
<evidence type="ECO:0000256" key="6">
    <source>
        <dbReference type="ARBA" id="ARBA00022777"/>
    </source>
</evidence>
<keyword evidence="11" id="KW-1185">Reference proteome</keyword>
<sequence>MTRRGDRTAGPTSVGPGAVRGLVDAGGEVALLLEIIRLTANGPAVEPLAAAVARMITEATATDVCFVHILDDTERTLILAGATSPFDDHVGQVQLPLGMGVSGWVASHRTPVVITEDKESDPRYLPLPALRGTEFISMASIPMESDRGGLVGVLNVHTVERREFSPRDLELLHVIGRLVAGALDQARQHRRLAMRERAHERFVEQVIANQEAERRRMAGDIHDGISQRLISLSYHLDAATHAVDDDAVEVAVQLAHARDLLGLALDEARVAIGGLRPPILDDLGLAGGLASLARSTPQLPVDIAVDDERLPEHVELALYRIAQEGLQNIVKHAAAALATLRFRVHHGVARLDVSDDGVGFDVTRTQQFGATATPSGYGLASMTERAELVGGRLRIRSRRGVGTTVTVTVPLGHQRERC</sequence>
<dbReference type="InterPro" id="IPR011712">
    <property type="entry name" value="Sig_transdc_His_kin_sub3_dim/P"/>
</dbReference>
<dbReference type="Gene3D" id="3.30.565.10">
    <property type="entry name" value="Histidine kinase-like ATPase, C-terminal domain"/>
    <property type="match status" value="1"/>
</dbReference>
<organism evidence="10 11">
    <name type="scientific">Pseudonocardia autotrophica</name>
    <name type="common">Amycolata autotrophica</name>
    <name type="synonym">Nocardia autotrophica</name>
    <dbReference type="NCBI Taxonomy" id="2074"/>
    <lineage>
        <taxon>Bacteria</taxon>
        <taxon>Bacillati</taxon>
        <taxon>Actinomycetota</taxon>
        <taxon>Actinomycetes</taxon>
        <taxon>Pseudonocardiales</taxon>
        <taxon>Pseudonocardiaceae</taxon>
        <taxon>Pseudonocardia</taxon>
    </lineage>
</organism>
<dbReference type="InterPro" id="IPR003018">
    <property type="entry name" value="GAF"/>
</dbReference>
<dbReference type="InterPro" id="IPR050482">
    <property type="entry name" value="Sensor_HK_TwoCompSys"/>
</dbReference>
<keyword evidence="6 10" id="KW-0418">Kinase</keyword>
<dbReference type="Pfam" id="PF02518">
    <property type="entry name" value="HATPase_c"/>
    <property type="match status" value="1"/>
</dbReference>
<dbReference type="PROSITE" id="PS50109">
    <property type="entry name" value="HIS_KIN"/>
    <property type="match status" value="1"/>
</dbReference>
<dbReference type="InterPro" id="IPR029016">
    <property type="entry name" value="GAF-like_dom_sf"/>
</dbReference>
<name>A0A1Y2MJ08_PSEAH</name>
<dbReference type="GO" id="GO:0000155">
    <property type="term" value="F:phosphorelay sensor kinase activity"/>
    <property type="evidence" value="ECO:0007669"/>
    <property type="project" value="InterPro"/>
</dbReference>
<keyword evidence="7" id="KW-0067">ATP-binding</keyword>
<keyword evidence="3" id="KW-0597">Phosphoprotein</keyword>
<dbReference type="PANTHER" id="PTHR24421:SF10">
    <property type="entry name" value="NITRATE_NITRITE SENSOR PROTEIN NARQ"/>
    <property type="match status" value="1"/>
</dbReference>
<dbReference type="EC" id="2.7.13.3" evidence="2"/>
<dbReference type="GO" id="GO:0046983">
    <property type="term" value="F:protein dimerization activity"/>
    <property type="evidence" value="ECO:0007669"/>
    <property type="project" value="InterPro"/>
</dbReference>
<dbReference type="Proteomes" id="UP000194360">
    <property type="component" value="Unassembled WGS sequence"/>
</dbReference>
<dbReference type="OrthoDB" id="144293at2"/>
<dbReference type="CDD" id="cd16917">
    <property type="entry name" value="HATPase_UhpB-NarQ-NarX-like"/>
    <property type="match status" value="1"/>
</dbReference>
<dbReference type="Pfam" id="PF13185">
    <property type="entry name" value="GAF_2"/>
    <property type="match status" value="1"/>
</dbReference>
<dbReference type="PANTHER" id="PTHR24421">
    <property type="entry name" value="NITRATE/NITRITE SENSOR PROTEIN NARX-RELATED"/>
    <property type="match status" value="1"/>
</dbReference>
<comment type="catalytic activity">
    <reaction evidence="1">
        <text>ATP + protein L-histidine = ADP + protein N-phospho-L-histidine.</text>
        <dbReference type="EC" id="2.7.13.3"/>
    </reaction>
</comment>
<evidence type="ECO:0000256" key="3">
    <source>
        <dbReference type="ARBA" id="ARBA00022553"/>
    </source>
</evidence>
<proteinExistence type="predicted"/>
<evidence type="ECO:0000256" key="4">
    <source>
        <dbReference type="ARBA" id="ARBA00022679"/>
    </source>
</evidence>
<accession>A0A1Y2MJ08</accession>
<dbReference type="GO" id="GO:0016020">
    <property type="term" value="C:membrane"/>
    <property type="evidence" value="ECO:0007669"/>
    <property type="project" value="InterPro"/>
</dbReference>
<evidence type="ECO:0000259" key="9">
    <source>
        <dbReference type="PROSITE" id="PS50109"/>
    </source>
</evidence>
<keyword evidence="8" id="KW-0902">Two-component regulatory system</keyword>
<dbReference type="SUPFAM" id="SSF55874">
    <property type="entry name" value="ATPase domain of HSP90 chaperone/DNA topoisomerase II/histidine kinase"/>
    <property type="match status" value="1"/>
</dbReference>
<dbReference type="InterPro" id="IPR036890">
    <property type="entry name" value="HATPase_C_sf"/>
</dbReference>
<dbReference type="InterPro" id="IPR005467">
    <property type="entry name" value="His_kinase_dom"/>
</dbReference>
<dbReference type="Gene3D" id="3.30.450.40">
    <property type="match status" value="1"/>
</dbReference>
<evidence type="ECO:0000313" key="11">
    <source>
        <dbReference type="Proteomes" id="UP000194360"/>
    </source>
</evidence>
<evidence type="ECO:0000256" key="2">
    <source>
        <dbReference type="ARBA" id="ARBA00012438"/>
    </source>
</evidence>
<dbReference type="Pfam" id="PF07730">
    <property type="entry name" value="HisKA_3"/>
    <property type="match status" value="1"/>
</dbReference>
<evidence type="ECO:0000313" key="10">
    <source>
        <dbReference type="EMBL" id="OSY34647.1"/>
    </source>
</evidence>
<comment type="caution">
    <text evidence="10">The sequence shown here is derived from an EMBL/GenBank/DDBJ whole genome shotgun (WGS) entry which is preliminary data.</text>
</comment>